<proteinExistence type="predicted"/>
<reference evidence="3" key="1">
    <citation type="submission" date="2022-11" db="UniProtKB">
        <authorList>
            <consortium name="WormBaseParasite"/>
        </authorList>
    </citation>
    <scope>IDENTIFICATION</scope>
</reference>
<feature type="region of interest" description="Disordered" evidence="1">
    <location>
        <begin position="1"/>
        <end position="31"/>
    </location>
</feature>
<dbReference type="WBParaSite" id="jg26247">
    <property type="protein sequence ID" value="jg26247"/>
    <property type="gene ID" value="jg26247"/>
</dbReference>
<dbReference type="AlphaFoldDB" id="A0A915E409"/>
<evidence type="ECO:0000313" key="2">
    <source>
        <dbReference type="Proteomes" id="UP000887574"/>
    </source>
</evidence>
<evidence type="ECO:0000256" key="1">
    <source>
        <dbReference type="SAM" id="MobiDB-lite"/>
    </source>
</evidence>
<keyword evidence="2" id="KW-1185">Reference proteome</keyword>
<evidence type="ECO:0000313" key="3">
    <source>
        <dbReference type="WBParaSite" id="jg26247"/>
    </source>
</evidence>
<sequence length="208" mass="22421">MSFRRSSTNLSTQGWMQNSSDRVQGVKNTGTSHLVGQTNSLRSSFGVSQNGHSARMPNGSSPFNVSGGRNLGNEQFKFPQANANHKFASSFSLGTRFDTSSSRFESLVGNNQEQSVHAVMSVANSFHGSTGSSKGSGRSAQQAGNKFATSFCDLSSSVRFRRSQNAASIASRPADLNSFVPSLNSFGQIKLDYLSVEAAKKRFQNSRR</sequence>
<protein>
    <submittedName>
        <fullName evidence="3">Uncharacterized protein</fullName>
    </submittedName>
</protein>
<name>A0A915E409_9BILA</name>
<organism evidence="2 3">
    <name type="scientific">Ditylenchus dipsaci</name>
    <dbReference type="NCBI Taxonomy" id="166011"/>
    <lineage>
        <taxon>Eukaryota</taxon>
        <taxon>Metazoa</taxon>
        <taxon>Ecdysozoa</taxon>
        <taxon>Nematoda</taxon>
        <taxon>Chromadorea</taxon>
        <taxon>Rhabditida</taxon>
        <taxon>Tylenchina</taxon>
        <taxon>Tylenchomorpha</taxon>
        <taxon>Sphaerularioidea</taxon>
        <taxon>Anguinidae</taxon>
        <taxon>Anguininae</taxon>
        <taxon>Ditylenchus</taxon>
    </lineage>
</organism>
<dbReference type="Proteomes" id="UP000887574">
    <property type="component" value="Unplaced"/>
</dbReference>
<accession>A0A915E409</accession>